<evidence type="ECO:0000256" key="4">
    <source>
        <dbReference type="ARBA" id="ARBA00023136"/>
    </source>
</evidence>
<feature type="non-terminal residue" evidence="6">
    <location>
        <position position="173"/>
    </location>
</feature>
<dbReference type="PANTHER" id="PTHR16521">
    <property type="entry name" value="TYPE-1 ANGIOTENSIN II RECEPTOR-ASSOCIATED PROTEIN"/>
    <property type="match status" value="1"/>
</dbReference>
<evidence type="ECO:0000256" key="5">
    <source>
        <dbReference type="SAM" id="MobiDB-lite"/>
    </source>
</evidence>
<dbReference type="InterPro" id="IPR009436">
    <property type="entry name" value="AGTRAP"/>
</dbReference>
<organism evidence="6 7">
    <name type="scientific">Meganyctiphanes norvegica</name>
    <name type="common">Northern krill</name>
    <name type="synonym">Thysanopoda norvegica</name>
    <dbReference type="NCBI Taxonomy" id="48144"/>
    <lineage>
        <taxon>Eukaryota</taxon>
        <taxon>Metazoa</taxon>
        <taxon>Ecdysozoa</taxon>
        <taxon>Arthropoda</taxon>
        <taxon>Crustacea</taxon>
        <taxon>Multicrustacea</taxon>
        <taxon>Malacostraca</taxon>
        <taxon>Eumalacostraca</taxon>
        <taxon>Eucarida</taxon>
        <taxon>Euphausiacea</taxon>
        <taxon>Euphausiidae</taxon>
        <taxon>Meganyctiphanes</taxon>
    </lineage>
</organism>
<evidence type="ECO:0000256" key="2">
    <source>
        <dbReference type="ARBA" id="ARBA00022692"/>
    </source>
</evidence>
<feature type="compositionally biased region" description="Polar residues" evidence="5">
    <location>
        <begin position="146"/>
        <end position="173"/>
    </location>
</feature>
<gene>
    <name evidence="6" type="ORF">MNOR_LOCUS14287</name>
</gene>
<dbReference type="SMART" id="SM00805">
    <property type="entry name" value="AGTRAP"/>
    <property type="match status" value="1"/>
</dbReference>
<dbReference type="EMBL" id="CAXKWB010008492">
    <property type="protein sequence ID" value="CAL4091240.1"/>
    <property type="molecule type" value="Genomic_DNA"/>
</dbReference>
<dbReference type="GO" id="GO:0038166">
    <property type="term" value="P:angiotensin-activated signaling pathway"/>
    <property type="evidence" value="ECO:0007669"/>
    <property type="project" value="InterPro"/>
</dbReference>
<dbReference type="Pfam" id="PF06396">
    <property type="entry name" value="AGTRAP"/>
    <property type="match status" value="1"/>
</dbReference>
<name>A0AAV2QLW8_MEGNR</name>
<dbReference type="AlphaFoldDB" id="A0AAV2QLW8"/>
<protein>
    <submittedName>
        <fullName evidence="6">Uncharacterized protein</fullName>
    </submittedName>
</protein>
<evidence type="ECO:0000256" key="3">
    <source>
        <dbReference type="ARBA" id="ARBA00022989"/>
    </source>
</evidence>
<keyword evidence="2" id="KW-0812">Transmembrane</keyword>
<dbReference type="PANTHER" id="PTHR16521:SF3">
    <property type="entry name" value="TYPE-1 ANGIOTENSIN II RECEPTOR-ASSOCIATED PROTEIN"/>
    <property type="match status" value="1"/>
</dbReference>
<dbReference type="GO" id="GO:0005886">
    <property type="term" value="C:plasma membrane"/>
    <property type="evidence" value="ECO:0007669"/>
    <property type="project" value="TreeGrafter"/>
</dbReference>
<keyword evidence="3" id="KW-1133">Transmembrane helix</keyword>
<sequence>MAITVPNAAISLKGVHLSGVALKLQADMCHFLPASYVFYNSFLLLCVLWSLHQRESEEAPFMACHSYINYLYYLLNVEAYTHESGGLRFSCVMAILQITIRPVSSFLLYRIVQDRAGTYGSFGLPSGLEGIFGTNRRSPYEDIDQPIQSNVPSNTDSENVLSNNQPPESLFTT</sequence>
<comment type="subcellular location">
    <subcellularLocation>
        <location evidence="1">Membrane</location>
        <topology evidence="1">Multi-pass membrane protein</topology>
    </subcellularLocation>
</comment>
<evidence type="ECO:0000313" key="7">
    <source>
        <dbReference type="Proteomes" id="UP001497623"/>
    </source>
</evidence>
<evidence type="ECO:0000313" key="6">
    <source>
        <dbReference type="EMBL" id="CAL4091240.1"/>
    </source>
</evidence>
<reference evidence="6 7" key="1">
    <citation type="submission" date="2024-05" db="EMBL/GenBank/DDBJ databases">
        <authorList>
            <person name="Wallberg A."/>
        </authorList>
    </citation>
    <scope>NUCLEOTIDE SEQUENCE [LARGE SCALE GENOMIC DNA]</scope>
</reference>
<evidence type="ECO:0000256" key="1">
    <source>
        <dbReference type="ARBA" id="ARBA00004141"/>
    </source>
</evidence>
<feature type="region of interest" description="Disordered" evidence="5">
    <location>
        <begin position="143"/>
        <end position="173"/>
    </location>
</feature>
<comment type="caution">
    <text evidence="6">The sequence shown here is derived from an EMBL/GenBank/DDBJ whole genome shotgun (WGS) entry which is preliminary data.</text>
</comment>
<keyword evidence="7" id="KW-1185">Reference proteome</keyword>
<dbReference type="Proteomes" id="UP001497623">
    <property type="component" value="Unassembled WGS sequence"/>
</dbReference>
<keyword evidence="4" id="KW-0472">Membrane</keyword>
<accession>A0AAV2QLW8</accession>
<proteinExistence type="predicted"/>